<reference evidence="2" key="1">
    <citation type="submission" date="2014-09" db="EMBL/GenBank/DDBJ databases">
        <authorList>
            <person name="Magalhaes I.L.F."/>
            <person name="Oliveira U."/>
            <person name="Santos F.R."/>
            <person name="Vidigal T.H.D.A."/>
            <person name="Brescovit A.D."/>
            <person name="Santos A.J."/>
        </authorList>
    </citation>
    <scope>NUCLEOTIDE SEQUENCE</scope>
    <source>
        <tissue evidence="2">Shoot tissue taken approximately 20 cm above the soil surface</tissue>
    </source>
</reference>
<evidence type="ECO:0000313" key="2">
    <source>
        <dbReference type="EMBL" id="JAE20640.1"/>
    </source>
</evidence>
<accession>A0A0A9G6F7</accession>
<organism evidence="2">
    <name type="scientific">Arundo donax</name>
    <name type="common">Giant reed</name>
    <name type="synonym">Donax arundinaceus</name>
    <dbReference type="NCBI Taxonomy" id="35708"/>
    <lineage>
        <taxon>Eukaryota</taxon>
        <taxon>Viridiplantae</taxon>
        <taxon>Streptophyta</taxon>
        <taxon>Embryophyta</taxon>
        <taxon>Tracheophyta</taxon>
        <taxon>Spermatophyta</taxon>
        <taxon>Magnoliopsida</taxon>
        <taxon>Liliopsida</taxon>
        <taxon>Poales</taxon>
        <taxon>Poaceae</taxon>
        <taxon>PACMAD clade</taxon>
        <taxon>Arundinoideae</taxon>
        <taxon>Arundineae</taxon>
        <taxon>Arundo</taxon>
    </lineage>
</organism>
<feature type="compositionally biased region" description="Polar residues" evidence="1">
    <location>
        <begin position="20"/>
        <end position="37"/>
    </location>
</feature>
<protein>
    <submittedName>
        <fullName evidence="2">Uncharacterized protein</fullName>
    </submittedName>
</protein>
<evidence type="ECO:0000256" key="1">
    <source>
        <dbReference type="SAM" id="MobiDB-lite"/>
    </source>
</evidence>
<feature type="region of interest" description="Disordered" evidence="1">
    <location>
        <begin position="1"/>
        <end position="37"/>
    </location>
</feature>
<reference evidence="2" key="2">
    <citation type="journal article" date="2015" name="Data Brief">
        <title>Shoot transcriptome of the giant reed, Arundo donax.</title>
        <authorList>
            <person name="Barrero R.A."/>
            <person name="Guerrero F.D."/>
            <person name="Moolhuijzen P."/>
            <person name="Goolsby J.A."/>
            <person name="Tidwell J."/>
            <person name="Bellgard S.E."/>
            <person name="Bellgard M.I."/>
        </authorList>
    </citation>
    <scope>NUCLEOTIDE SEQUENCE</scope>
    <source>
        <tissue evidence="2">Shoot tissue taken approximately 20 cm above the soil surface</tissue>
    </source>
</reference>
<sequence>MKHTDTQIRYYQPHPHQPKRSVQIQSLHADPTTTTAA</sequence>
<dbReference type="AlphaFoldDB" id="A0A0A9G6F7"/>
<name>A0A0A9G6F7_ARUDO</name>
<proteinExistence type="predicted"/>
<dbReference type="EMBL" id="GBRH01177256">
    <property type="protein sequence ID" value="JAE20640.1"/>
    <property type="molecule type" value="Transcribed_RNA"/>
</dbReference>